<dbReference type="InterPro" id="IPR004843">
    <property type="entry name" value="Calcineurin-like_PHP"/>
</dbReference>
<dbReference type="EMBL" id="JAENHM010000089">
    <property type="protein sequence ID" value="MBK1842677.1"/>
    <property type="molecule type" value="Genomic_DNA"/>
</dbReference>
<evidence type="ECO:0000313" key="7">
    <source>
        <dbReference type="Proteomes" id="UP000652760"/>
    </source>
</evidence>
<accession>A0ABS1FGV7</accession>
<comment type="caution">
    <text evidence="6">The sequence shown here is derived from an EMBL/GenBank/DDBJ whole genome shotgun (WGS) entry which is preliminary data.</text>
</comment>
<dbReference type="InterPro" id="IPR050884">
    <property type="entry name" value="CNP_phosphodiesterase-III"/>
</dbReference>
<feature type="domain" description="Calcineurin-like phosphoesterase" evidence="5">
    <location>
        <begin position="5"/>
        <end position="228"/>
    </location>
</feature>
<dbReference type="PANTHER" id="PTHR42988">
    <property type="entry name" value="PHOSPHOHYDROLASE"/>
    <property type="match status" value="1"/>
</dbReference>
<dbReference type="RefSeq" id="WP_200199340.1">
    <property type="nucleotide sequence ID" value="NZ_JAENHM010000089.1"/>
</dbReference>
<dbReference type="PANTHER" id="PTHR42988:SF2">
    <property type="entry name" value="CYCLIC NUCLEOTIDE PHOSPHODIESTERASE CBUA0032-RELATED"/>
    <property type="match status" value="1"/>
</dbReference>
<dbReference type="InterPro" id="IPR029052">
    <property type="entry name" value="Metallo-depent_PP-like"/>
</dbReference>
<keyword evidence="1" id="KW-0479">Metal-binding</keyword>
<protein>
    <submittedName>
        <fullName evidence="6">Metallophosphoesterase</fullName>
    </submittedName>
</protein>
<gene>
    <name evidence="6" type="ORF">JHL17_35315</name>
</gene>
<reference evidence="7" key="1">
    <citation type="submission" date="2021-01" db="EMBL/GenBank/DDBJ databases">
        <title>Genome public.</title>
        <authorList>
            <person name="Liu C."/>
            <person name="Sun Q."/>
        </authorList>
    </citation>
    <scope>NUCLEOTIDE SEQUENCE [LARGE SCALE GENOMIC DNA]</scope>
    <source>
        <strain evidence="7">YIM B02556</strain>
    </source>
</reference>
<proteinExistence type="inferred from homology"/>
<dbReference type="SUPFAM" id="SSF56300">
    <property type="entry name" value="Metallo-dependent phosphatases"/>
    <property type="match status" value="1"/>
</dbReference>
<name>A0ABS1FGV7_9PROT</name>
<organism evidence="6 7">
    <name type="scientific">Azospirillum endophyticum</name>
    <dbReference type="NCBI Taxonomy" id="2800326"/>
    <lineage>
        <taxon>Bacteria</taxon>
        <taxon>Pseudomonadati</taxon>
        <taxon>Pseudomonadota</taxon>
        <taxon>Alphaproteobacteria</taxon>
        <taxon>Rhodospirillales</taxon>
        <taxon>Azospirillaceae</taxon>
        <taxon>Azospirillum</taxon>
    </lineage>
</organism>
<evidence type="ECO:0000256" key="1">
    <source>
        <dbReference type="ARBA" id="ARBA00022723"/>
    </source>
</evidence>
<evidence type="ECO:0000259" key="5">
    <source>
        <dbReference type="Pfam" id="PF00149"/>
    </source>
</evidence>
<dbReference type="Proteomes" id="UP000652760">
    <property type="component" value="Unassembled WGS sequence"/>
</dbReference>
<evidence type="ECO:0000256" key="3">
    <source>
        <dbReference type="ARBA" id="ARBA00023004"/>
    </source>
</evidence>
<keyword evidence="3" id="KW-0408">Iron</keyword>
<dbReference type="Gene3D" id="3.60.21.10">
    <property type="match status" value="1"/>
</dbReference>
<sequence length="308" mass="33243">MPTGFRFAHLSDPHLPLPSGWPAGLRALAGKRSLGLLSWRRKRQAIHRPEILAALMADVAAHAPDHVAVTGDLTNIALPDEFEQARSWLAQAGPPNRVTVVPGNHDATVAVLWESGLGRWQPWMSGDAPAEGFPFVRVRGPVAFVGVSTAVPSPPLLAIGSVGARQAARLEAILAELDRRGLFRVVLMHHPPLRIGRSERKALTDRRRVQDVLARAGAELVLHGHHHRDHIASLPGPGNPIPLFGVASASAAPSGRADPARWIQFTVERRGDGAWRLSAQVRGYDAGGFRTEARYAMVCGHHDVAARP</sequence>
<dbReference type="Pfam" id="PF00149">
    <property type="entry name" value="Metallophos"/>
    <property type="match status" value="1"/>
</dbReference>
<keyword evidence="7" id="KW-1185">Reference proteome</keyword>
<keyword evidence="2" id="KW-0378">Hydrolase</keyword>
<evidence type="ECO:0000256" key="2">
    <source>
        <dbReference type="ARBA" id="ARBA00022801"/>
    </source>
</evidence>
<evidence type="ECO:0000313" key="6">
    <source>
        <dbReference type="EMBL" id="MBK1842677.1"/>
    </source>
</evidence>
<evidence type="ECO:0000256" key="4">
    <source>
        <dbReference type="ARBA" id="ARBA00025742"/>
    </source>
</evidence>
<comment type="similarity">
    <text evidence="4">Belongs to the cyclic nucleotide phosphodiesterase class-III family.</text>
</comment>